<dbReference type="Proteomes" id="UP000184536">
    <property type="component" value="Unassembled WGS sequence"/>
</dbReference>
<evidence type="ECO:0000313" key="3">
    <source>
        <dbReference type="Proteomes" id="UP000184536"/>
    </source>
</evidence>
<sequence length="213" mass="25133">MTIKRISSANRTRIYTMYVDRNTQIGKIDGVKPINRSSTVNNNRFQSSESTYLSASSFYEQLKALKEQYHDYYRSERDLEETIETIKKEEQEDLLSVIKNLVEKYNHAITSLQEFDHHFGTQHAKTIYTILMLHKSQLYKMGITFDRSFHLFINESVLIPCLKNRENITDFLFDTKNGFVSKVYRSFKEIKLPSKEKYDHLPIDPPSIINKKT</sequence>
<keyword evidence="1" id="KW-0175">Coiled coil</keyword>
<reference evidence="3" key="1">
    <citation type="submission" date="2016-11" db="EMBL/GenBank/DDBJ databases">
        <authorList>
            <person name="Varghese N."/>
            <person name="Submissions S."/>
        </authorList>
    </citation>
    <scope>NUCLEOTIDE SEQUENCE [LARGE SCALE GENOMIC DNA]</scope>
    <source>
        <strain evidence="3">DSM 17957</strain>
    </source>
</reference>
<organism evidence="2 3">
    <name type="scientific">Geosporobacter subterraneus DSM 17957</name>
    <dbReference type="NCBI Taxonomy" id="1121919"/>
    <lineage>
        <taxon>Bacteria</taxon>
        <taxon>Bacillati</taxon>
        <taxon>Bacillota</taxon>
        <taxon>Clostridia</taxon>
        <taxon>Peptostreptococcales</taxon>
        <taxon>Thermotaleaceae</taxon>
        <taxon>Geosporobacter</taxon>
    </lineage>
</organism>
<dbReference type="RefSeq" id="WP_190014601.1">
    <property type="nucleotide sequence ID" value="NZ_FQZV01000052.1"/>
</dbReference>
<evidence type="ECO:0000313" key="2">
    <source>
        <dbReference type="EMBL" id="SHJ90758.1"/>
    </source>
</evidence>
<evidence type="ECO:0000256" key="1">
    <source>
        <dbReference type="SAM" id="Coils"/>
    </source>
</evidence>
<feature type="coiled-coil region" evidence="1">
    <location>
        <begin position="62"/>
        <end position="92"/>
    </location>
</feature>
<keyword evidence="3" id="KW-1185">Reference proteome</keyword>
<name>A0A1M6N528_9FIRM</name>
<gene>
    <name evidence="2" type="ORF">SAMN02745975_03197</name>
</gene>
<proteinExistence type="predicted"/>
<dbReference type="STRING" id="1121919.SAMN02745975_03197"/>
<protein>
    <submittedName>
        <fullName evidence="2">Uncharacterized protein</fullName>
    </submittedName>
</protein>
<dbReference type="EMBL" id="FQZV01000052">
    <property type="protein sequence ID" value="SHJ90758.1"/>
    <property type="molecule type" value="Genomic_DNA"/>
</dbReference>
<dbReference type="AlphaFoldDB" id="A0A1M6N528"/>
<accession>A0A1M6N528</accession>